<dbReference type="EMBL" id="KL584766">
    <property type="protein sequence ID" value="KEQ93350.1"/>
    <property type="molecule type" value="Genomic_DNA"/>
</dbReference>
<evidence type="ECO:0000313" key="1">
    <source>
        <dbReference type="EMBL" id="KEQ93350.1"/>
    </source>
</evidence>
<dbReference type="InParanoid" id="A0A074Y6L9"/>
<sequence>MEASGETDRLGWCGRWTRGCCWRRRASRVFFEKGRARPSCLLTSEAWHRISFVGSRLPRQHNKHIDHTSSTRTDLALLSHRLACLACFVSITSPSPYFHHRMLSCLHILKILIGRYCTVMPVL</sequence>
<dbReference type="HOGENOM" id="CLU_2014831_0_0_1"/>
<dbReference type="AlphaFoldDB" id="A0A074Y6L9"/>
<reference evidence="1 2" key="1">
    <citation type="journal article" date="2014" name="BMC Genomics">
        <title>Genome sequencing of four Aureobasidium pullulans varieties: biotechnological potential, stress tolerance, and description of new species.</title>
        <authorList>
            <person name="Gostin Ar C."/>
            <person name="Ohm R.A."/>
            <person name="Kogej T."/>
            <person name="Sonjak S."/>
            <person name="Turk M."/>
            <person name="Zajc J."/>
            <person name="Zalar P."/>
            <person name="Grube M."/>
            <person name="Sun H."/>
            <person name="Han J."/>
            <person name="Sharma A."/>
            <person name="Chiniquy J."/>
            <person name="Ngan C.Y."/>
            <person name="Lipzen A."/>
            <person name="Barry K."/>
            <person name="Grigoriev I.V."/>
            <person name="Gunde-Cimerman N."/>
        </authorList>
    </citation>
    <scope>NUCLEOTIDE SEQUENCE [LARGE SCALE GENOMIC DNA]</scope>
    <source>
        <strain evidence="1 2">EXF-2481</strain>
    </source>
</reference>
<gene>
    <name evidence="1" type="ORF">AUEXF2481DRAFT_338209</name>
</gene>
<dbReference type="RefSeq" id="XP_013341913.1">
    <property type="nucleotide sequence ID" value="XM_013486459.1"/>
</dbReference>
<keyword evidence="2" id="KW-1185">Reference proteome</keyword>
<name>A0A074Y6L9_AURSE</name>
<protein>
    <submittedName>
        <fullName evidence="1">Uncharacterized protein</fullName>
    </submittedName>
</protein>
<dbReference type="GeneID" id="25364945"/>
<proteinExistence type="predicted"/>
<organism evidence="1 2">
    <name type="scientific">Aureobasidium subglaciale (strain EXF-2481)</name>
    <name type="common">Aureobasidium pullulans var. subglaciale</name>
    <dbReference type="NCBI Taxonomy" id="1043005"/>
    <lineage>
        <taxon>Eukaryota</taxon>
        <taxon>Fungi</taxon>
        <taxon>Dikarya</taxon>
        <taxon>Ascomycota</taxon>
        <taxon>Pezizomycotina</taxon>
        <taxon>Dothideomycetes</taxon>
        <taxon>Dothideomycetidae</taxon>
        <taxon>Dothideales</taxon>
        <taxon>Saccotheciaceae</taxon>
        <taxon>Aureobasidium</taxon>
    </lineage>
</organism>
<accession>A0A074Y6L9</accession>
<evidence type="ECO:0000313" key="2">
    <source>
        <dbReference type="Proteomes" id="UP000030641"/>
    </source>
</evidence>
<dbReference type="Proteomes" id="UP000030641">
    <property type="component" value="Unassembled WGS sequence"/>
</dbReference>